<dbReference type="EMBL" id="BSRX01000014">
    <property type="protein sequence ID" value="GLW54834.1"/>
    <property type="molecule type" value="Genomic_DNA"/>
</dbReference>
<protein>
    <submittedName>
        <fullName evidence="2">Uncharacterized protein</fullName>
    </submittedName>
</protein>
<gene>
    <name evidence="2" type="ORF">Kpho01_28450</name>
</gene>
<reference evidence="2" key="1">
    <citation type="submission" date="2023-02" db="EMBL/GenBank/DDBJ databases">
        <title>Kitasatospora phosalacinea NBRC 14362.</title>
        <authorList>
            <person name="Ichikawa N."/>
            <person name="Sato H."/>
            <person name="Tonouchi N."/>
        </authorList>
    </citation>
    <scope>NUCLEOTIDE SEQUENCE</scope>
    <source>
        <strain evidence="2">NBRC 14362</strain>
    </source>
</reference>
<dbReference type="RefSeq" id="WP_033256069.1">
    <property type="nucleotide sequence ID" value="NZ_BSRX01000014.1"/>
</dbReference>
<proteinExistence type="predicted"/>
<evidence type="ECO:0000313" key="3">
    <source>
        <dbReference type="Proteomes" id="UP001165143"/>
    </source>
</evidence>
<organism evidence="2 3">
    <name type="scientific">Kitasatospora phosalacinea</name>
    <dbReference type="NCBI Taxonomy" id="2065"/>
    <lineage>
        <taxon>Bacteria</taxon>
        <taxon>Bacillati</taxon>
        <taxon>Actinomycetota</taxon>
        <taxon>Actinomycetes</taxon>
        <taxon>Kitasatosporales</taxon>
        <taxon>Streptomycetaceae</taxon>
        <taxon>Kitasatospora</taxon>
    </lineage>
</organism>
<name>A0A9W6PF43_9ACTN</name>
<feature type="compositionally biased region" description="Low complexity" evidence="1">
    <location>
        <begin position="65"/>
        <end position="74"/>
    </location>
</feature>
<dbReference type="AlphaFoldDB" id="A0A9W6PF43"/>
<dbReference type="OrthoDB" id="4264991at2"/>
<comment type="caution">
    <text evidence="2">The sequence shown here is derived from an EMBL/GenBank/DDBJ whole genome shotgun (WGS) entry which is preliminary data.</text>
</comment>
<feature type="region of interest" description="Disordered" evidence="1">
    <location>
        <begin position="53"/>
        <end position="74"/>
    </location>
</feature>
<evidence type="ECO:0000256" key="1">
    <source>
        <dbReference type="SAM" id="MobiDB-lite"/>
    </source>
</evidence>
<dbReference type="Proteomes" id="UP001165143">
    <property type="component" value="Unassembled WGS sequence"/>
</dbReference>
<sequence>MRASAWRWLLSPLTSLLAVRIRIAEPNRISFDEAWQYARVQLRPDELEYRWHRRRGSPRGGGAQAGSPGAGTPL</sequence>
<evidence type="ECO:0000313" key="2">
    <source>
        <dbReference type="EMBL" id="GLW54834.1"/>
    </source>
</evidence>
<accession>A0A9W6PF43</accession>